<comment type="caution">
    <text evidence="1">The sequence shown here is derived from an EMBL/GenBank/DDBJ whole genome shotgun (WGS) entry which is preliminary data.</text>
</comment>
<dbReference type="EMBL" id="LXQA010258752">
    <property type="protein sequence ID" value="MCI38694.1"/>
    <property type="molecule type" value="Genomic_DNA"/>
</dbReference>
<organism evidence="1 2">
    <name type="scientific">Trifolium medium</name>
    <dbReference type="NCBI Taxonomy" id="97028"/>
    <lineage>
        <taxon>Eukaryota</taxon>
        <taxon>Viridiplantae</taxon>
        <taxon>Streptophyta</taxon>
        <taxon>Embryophyta</taxon>
        <taxon>Tracheophyta</taxon>
        <taxon>Spermatophyta</taxon>
        <taxon>Magnoliopsida</taxon>
        <taxon>eudicotyledons</taxon>
        <taxon>Gunneridae</taxon>
        <taxon>Pentapetalae</taxon>
        <taxon>rosids</taxon>
        <taxon>fabids</taxon>
        <taxon>Fabales</taxon>
        <taxon>Fabaceae</taxon>
        <taxon>Papilionoideae</taxon>
        <taxon>50 kb inversion clade</taxon>
        <taxon>NPAAA clade</taxon>
        <taxon>Hologalegina</taxon>
        <taxon>IRL clade</taxon>
        <taxon>Trifolieae</taxon>
        <taxon>Trifolium</taxon>
    </lineage>
</organism>
<dbReference type="Proteomes" id="UP000265520">
    <property type="component" value="Unassembled WGS sequence"/>
</dbReference>
<keyword evidence="2" id="KW-1185">Reference proteome</keyword>
<sequence>TQPPFASTRDIIGAMSDAVTLMIK</sequence>
<name>A0A392RRH2_9FABA</name>
<feature type="non-terminal residue" evidence="1">
    <location>
        <position position="1"/>
    </location>
</feature>
<evidence type="ECO:0000313" key="2">
    <source>
        <dbReference type="Proteomes" id="UP000265520"/>
    </source>
</evidence>
<reference evidence="1 2" key="1">
    <citation type="journal article" date="2018" name="Front. Plant Sci.">
        <title>Red Clover (Trifolium pratense) and Zigzag Clover (T. medium) - A Picture of Genomic Similarities and Differences.</title>
        <authorList>
            <person name="Dluhosova J."/>
            <person name="Istvanek J."/>
            <person name="Nedelnik J."/>
            <person name="Repkova J."/>
        </authorList>
    </citation>
    <scope>NUCLEOTIDE SEQUENCE [LARGE SCALE GENOMIC DNA]</scope>
    <source>
        <strain evidence="2">cv. 10/8</strain>
        <tissue evidence="1">Leaf</tissue>
    </source>
</reference>
<evidence type="ECO:0000313" key="1">
    <source>
        <dbReference type="EMBL" id="MCI38694.1"/>
    </source>
</evidence>
<dbReference type="AlphaFoldDB" id="A0A392RRH2"/>
<accession>A0A392RRH2</accession>
<proteinExistence type="predicted"/>
<protein>
    <submittedName>
        <fullName evidence="1">Uncharacterized protein</fullName>
    </submittedName>
</protein>